<dbReference type="EMBL" id="BARS01038038">
    <property type="protein sequence ID" value="GAG18056.1"/>
    <property type="molecule type" value="Genomic_DNA"/>
</dbReference>
<dbReference type="AlphaFoldDB" id="X0WZ98"/>
<protein>
    <recommendedName>
        <fullName evidence="2">Leucine--tRNA ligase</fullName>
    </recommendedName>
</protein>
<evidence type="ECO:0000313" key="1">
    <source>
        <dbReference type="EMBL" id="GAG18056.1"/>
    </source>
</evidence>
<proteinExistence type="predicted"/>
<organism evidence="1">
    <name type="scientific">marine sediment metagenome</name>
    <dbReference type="NCBI Taxonomy" id="412755"/>
    <lineage>
        <taxon>unclassified sequences</taxon>
        <taxon>metagenomes</taxon>
        <taxon>ecological metagenomes</taxon>
    </lineage>
</organism>
<comment type="caution">
    <text evidence="1">The sequence shown here is derived from an EMBL/GenBank/DDBJ whole genome shotgun (WGS) entry which is preliminary data.</text>
</comment>
<sequence length="34" mass="4357">MKLPKHYNPKEVESKWQKYWEKEKIYRFDLKSKA</sequence>
<accession>X0WZ98</accession>
<feature type="non-terminal residue" evidence="1">
    <location>
        <position position="34"/>
    </location>
</feature>
<gene>
    <name evidence="1" type="ORF">S01H1_58241</name>
</gene>
<name>X0WZ98_9ZZZZ</name>
<evidence type="ECO:0008006" key="2">
    <source>
        <dbReference type="Google" id="ProtNLM"/>
    </source>
</evidence>
<reference evidence="1" key="1">
    <citation type="journal article" date="2014" name="Front. Microbiol.">
        <title>High frequency of phylogenetically diverse reductive dehalogenase-homologous genes in deep subseafloor sedimentary metagenomes.</title>
        <authorList>
            <person name="Kawai M."/>
            <person name="Futagami T."/>
            <person name="Toyoda A."/>
            <person name="Takaki Y."/>
            <person name="Nishi S."/>
            <person name="Hori S."/>
            <person name="Arai W."/>
            <person name="Tsubouchi T."/>
            <person name="Morono Y."/>
            <person name="Uchiyama I."/>
            <person name="Ito T."/>
            <person name="Fujiyama A."/>
            <person name="Inagaki F."/>
            <person name="Takami H."/>
        </authorList>
    </citation>
    <scope>NUCLEOTIDE SEQUENCE</scope>
    <source>
        <strain evidence="1">Expedition CK06-06</strain>
    </source>
</reference>
<dbReference type="SUPFAM" id="SSF52374">
    <property type="entry name" value="Nucleotidylyl transferase"/>
    <property type="match status" value="1"/>
</dbReference>